<dbReference type="WBParaSite" id="Pan_g16509.t2">
    <property type="protein sequence ID" value="Pan_g16509.t2"/>
    <property type="gene ID" value="Pan_g16509"/>
</dbReference>
<dbReference type="SUPFAM" id="SSF46689">
    <property type="entry name" value="Homeodomain-like"/>
    <property type="match status" value="1"/>
</dbReference>
<reference evidence="16" key="2">
    <citation type="submission" date="2020-10" db="UniProtKB">
        <authorList>
            <consortium name="WormBaseParasite"/>
        </authorList>
    </citation>
    <scope>IDENTIFICATION</scope>
</reference>
<dbReference type="GO" id="GO:0000977">
    <property type="term" value="F:RNA polymerase II transcription regulatory region sequence-specific DNA binding"/>
    <property type="evidence" value="ECO:0007669"/>
    <property type="project" value="TreeGrafter"/>
</dbReference>
<evidence type="ECO:0000256" key="7">
    <source>
        <dbReference type="ARBA" id="ARBA00023155"/>
    </source>
</evidence>
<feature type="DNA-binding region" description="Homeobox" evidence="9">
    <location>
        <begin position="224"/>
        <end position="283"/>
    </location>
</feature>
<evidence type="ECO:0000256" key="11">
    <source>
        <dbReference type="RuleBase" id="RU000682"/>
    </source>
</evidence>
<dbReference type="InterPro" id="IPR050453">
    <property type="entry name" value="LIM_Homeobox_TF"/>
</dbReference>
<feature type="region of interest" description="Disordered" evidence="12">
    <location>
        <begin position="349"/>
        <end position="370"/>
    </location>
</feature>
<protein>
    <submittedName>
        <fullName evidence="16">LIM/homeobox protein Lhx1</fullName>
    </submittedName>
</protein>
<dbReference type="Gene3D" id="2.10.110.10">
    <property type="entry name" value="Cysteine Rich Protein"/>
    <property type="match status" value="2"/>
</dbReference>
<keyword evidence="6 9" id="KW-0238">DNA-binding</keyword>
<dbReference type="CDD" id="cd00086">
    <property type="entry name" value="homeodomain"/>
    <property type="match status" value="1"/>
</dbReference>
<keyword evidence="8 9" id="KW-0539">Nucleus</keyword>
<dbReference type="PROSITE" id="PS00478">
    <property type="entry name" value="LIM_DOMAIN_1"/>
    <property type="match status" value="1"/>
</dbReference>
<evidence type="ECO:0000256" key="8">
    <source>
        <dbReference type="ARBA" id="ARBA00023242"/>
    </source>
</evidence>
<feature type="compositionally biased region" description="Acidic residues" evidence="12">
    <location>
        <begin position="162"/>
        <end position="173"/>
    </location>
</feature>
<dbReference type="InterPro" id="IPR001781">
    <property type="entry name" value="Znf_LIM"/>
</dbReference>
<keyword evidence="5 10" id="KW-0440">LIM domain</keyword>
<dbReference type="FunFam" id="1.10.10.60:FF:000075">
    <property type="entry name" value="LIM/homeobox protein Lhx1"/>
    <property type="match status" value="1"/>
</dbReference>
<feature type="domain" description="LIM zinc-binding" evidence="13">
    <location>
        <begin position="4"/>
        <end position="63"/>
    </location>
</feature>
<evidence type="ECO:0000256" key="2">
    <source>
        <dbReference type="ARBA" id="ARBA00022723"/>
    </source>
</evidence>
<evidence type="ECO:0000256" key="12">
    <source>
        <dbReference type="SAM" id="MobiDB-lite"/>
    </source>
</evidence>
<keyword evidence="4 10" id="KW-0862">Zinc</keyword>
<dbReference type="SMART" id="SM00132">
    <property type="entry name" value="LIM"/>
    <property type="match status" value="2"/>
</dbReference>
<evidence type="ECO:0000313" key="15">
    <source>
        <dbReference type="Proteomes" id="UP000492821"/>
    </source>
</evidence>
<keyword evidence="15" id="KW-1185">Reference proteome</keyword>
<accession>A0A7E4V4M8</accession>
<dbReference type="InterPro" id="IPR017970">
    <property type="entry name" value="Homeobox_CS"/>
</dbReference>
<feature type="domain" description="LIM zinc-binding" evidence="13">
    <location>
        <begin position="64"/>
        <end position="157"/>
    </location>
</feature>
<dbReference type="Gene3D" id="1.10.10.60">
    <property type="entry name" value="Homeodomain-like"/>
    <property type="match status" value="1"/>
</dbReference>
<dbReference type="AlphaFoldDB" id="A0A7E4V4M8"/>
<evidence type="ECO:0000256" key="3">
    <source>
        <dbReference type="ARBA" id="ARBA00022737"/>
    </source>
</evidence>
<dbReference type="GO" id="GO:0000981">
    <property type="term" value="F:DNA-binding transcription factor activity, RNA polymerase II-specific"/>
    <property type="evidence" value="ECO:0007669"/>
    <property type="project" value="InterPro"/>
</dbReference>
<dbReference type="InterPro" id="IPR001356">
    <property type="entry name" value="HD"/>
</dbReference>
<dbReference type="Pfam" id="PF00412">
    <property type="entry name" value="LIM"/>
    <property type="match status" value="2"/>
</dbReference>
<evidence type="ECO:0000313" key="16">
    <source>
        <dbReference type="WBParaSite" id="Pan_g16509.t2"/>
    </source>
</evidence>
<name>A0A7E4V4M8_PANRE</name>
<dbReference type="SUPFAM" id="SSF57716">
    <property type="entry name" value="Glucocorticoid receptor-like (DNA-binding domain)"/>
    <property type="match status" value="2"/>
</dbReference>
<dbReference type="FunFam" id="2.10.110.10:FF:000006">
    <property type="entry name" value="LIM homeobox transcription factor 1-beta"/>
    <property type="match status" value="1"/>
</dbReference>
<dbReference type="Proteomes" id="UP000492821">
    <property type="component" value="Unassembled WGS sequence"/>
</dbReference>
<evidence type="ECO:0000256" key="4">
    <source>
        <dbReference type="ARBA" id="ARBA00022833"/>
    </source>
</evidence>
<dbReference type="GO" id="GO:0046872">
    <property type="term" value="F:metal ion binding"/>
    <property type="evidence" value="ECO:0007669"/>
    <property type="project" value="UniProtKB-KW"/>
</dbReference>
<evidence type="ECO:0000256" key="5">
    <source>
        <dbReference type="ARBA" id="ARBA00023038"/>
    </source>
</evidence>
<dbReference type="PROSITE" id="PS00027">
    <property type="entry name" value="HOMEOBOX_1"/>
    <property type="match status" value="1"/>
</dbReference>
<feature type="domain" description="Homeobox" evidence="14">
    <location>
        <begin position="222"/>
        <end position="282"/>
    </location>
</feature>
<dbReference type="InterPro" id="IPR009057">
    <property type="entry name" value="Homeodomain-like_sf"/>
</dbReference>
<reference evidence="15" key="1">
    <citation type="journal article" date="2013" name="Genetics">
        <title>The draft genome and transcriptome of Panagrellus redivivus are shaped by the harsh demands of a free-living lifestyle.</title>
        <authorList>
            <person name="Srinivasan J."/>
            <person name="Dillman A.R."/>
            <person name="Macchietto M.G."/>
            <person name="Heikkinen L."/>
            <person name="Lakso M."/>
            <person name="Fracchia K.M."/>
            <person name="Antoshechkin I."/>
            <person name="Mortazavi A."/>
            <person name="Wong G."/>
            <person name="Sternberg P.W."/>
        </authorList>
    </citation>
    <scope>NUCLEOTIDE SEQUENCE [LARGE SCALE GENOMIC DNA]</scope>
    <source>
        <strain evidence="15">MT8872</strain>
    </source>
</reference>
<evidence type="ECO:0000256" key="10">
    <source>
        <dbReference type="PROSITE-ProRule" id="PRU00125"/>
    </source>
</evidence>
<sequence length="409" mass="44874">MMAAICGGCNDAIQDQYMFHVLDKSWHSQCLRCADCKAPQTDSCFYRDGLILCRADFTRRFGTRCAGCNAVLERQDLVRRARDLVFHVRCFQCAICSKTLDTGEQMPQHYRLIPLFSWTRLGFMDMRRAFFVKNVDLYVVGGNRFICKDDYLSSSVNSEECVSTDDLDDDEETASTHADGGGNSGLLDLESENIAGGSSGGEESIKGPHPTTPSMDDSGLGAKRRGPRTTIKSKQLETLKAAFAATPKPTRHMREQLANETGLNMRVIQVWFQNRRSKERRMKQTRLNCGYRPARRSRGNGNGGGRDGSELGYSDIISANGDSQIDPSNVVASVAGVAGFYGMPPGFFVPPPPSQNPNDPIYASNDSNPTTTAYGSLTDVASTSSQLEALTVAVQASTEWNPQGSNFFK</sequence>
<evidence type="ECO:0000256" key="1">
    <source>
        <dbReference type="ARBA" id="ARBA00004123"/>
    </source>
</evidence>
<evidence type="ECO:0000256" key="6">
    <source>
        <dbReference type="ARBA" id="ARBA00023125"/>
    </source>
</evidence>
<dbReference type="PANTHER" id="PTHR24208">
    <property type="entry name" value="LIM/HOMEOBOX PROTEIN LHX"/>
    <property type="match status" value="1"/>
</dbReference>
<dbReference type="SMART" id="SM00389">
    <property type="entry name" value="HOX"/>
    <property type="match status" value="1"/>
</dbReference>
<dbReference type="PROSITE" id="PS50023">
    <property type="entry name" value="LIM_DOMAIN_2"/>
    <property type="match status" value="2"/>
</dbReference>
<keyword evidence="2 10" id="KW-0479">Metal-binding</keyword>
<organism evidence="15 16">
    <name type="scientific">Panagrellus redivivus</name>
    <name type="common">Microworm</name>
    <dbReference type="NCBI Taxonomy" id="6233"/>
    <lineage>
        <taxon>Eukaryota</taxon>
        <taxon>Metazoa</taxon>
        <taxon>Ecdysozoa</taxon>
        <taxon>Nematoda</taxon>
        <taxon>Chromadorea</taxon>
        <taxon>Rhabditida</taxon>
        <taxon>Tylenchina</taxon>
        <taxon>Panagrolaimomorpha</taxon>
        <taxon>Panagrolaimoidea</taxon>
        <taxon>Panagrolaimidae</taxon>
        <taxon>Panagrellus</taxon>
    </lineage>
</organism>
<evidence type="ECO:0000259" key="14">
    <source>
        <dbReference type="PROSITE" id="PS50071"/>
    </source>
</evidence>
<evidence type="ECO:0000259" key="13">
    <source>
        <dbReference type="PROSITE" id="PS50023"/>
    </source>
</evidence>
<dbReference type="PROSITE" id="PS50071">
    <property type="entry name" value="HOMEOBOX_2"/>
    <property type="match status" value="1"/>
</dbReference>
<comment type="subcellular location">
    <subcellularLocation>
        <location evidence="1 9 11">Nucleus</location>
    </subcellularLocation>
</comment>
<dbReference type="GO" id="GO:0005634">
    <property type="term" value="C:nucleus"/>
    <property type="evidence" value="ECO:0007669"/>
    <property type="project" value="UniProtKB-SubCell"/>
</dbReference>
<dbReference type="PANTHER" id="PTHR24208:SF105">
    <property type="entry name" value="DLIM1"/>
    <property type="match status" value="1"/>
</dbReference>
<keyword evidence="3" id="KW-0677">Repeat</keyword>
<evidence type="ECO:0000256" key="9">
    <source>
        <dbReference type="PROSITE-ProRule" id="PRU00108"/>
    </source>
</evidence>
<dbReference type="Pfam" id="PF00046">
    <property type="entry name" value="Homeodomain"/>
    <property type="match status" value="1"/>
</dbReference>
<feature type="region of interest" description="Disordered" evidence="12">
    <location>
        <begin position="162"/>
        <end position="234"/>
    </location>
</feature>
<dbReference type="GO" id="GO:0030182">
    <property type="term" value="P:neuron differentiation"/>
    <property type="evidence" value="ECO:0007669"/>
    <property type="project" value="TreeGrafter"/>
</dbReference>
<keyword evidence="7 9" id="KW-0371">Homeobox</keyword>
<proteinExistence type="predicted"/>